<organism evidence="1 2">
    <name type="scientific">Xanthocytophaga agilis</name>
    <dbReference type="NCBI Taxonomy" id="3048010"/>
    <lineage>
        <taxon>Bacteria</taxon>
        <taxon>Pseudomonadati</taxon>
        <taxon>Bacteroidota</taxon>
        <taxon>Cytophagia</taxon>
        <taxon>Cytophagales</taxon>
        <taxon>Rhodocytophagaceae</taxon>
        <taxon>Xanthocytophaga</taxon>
    </lineage>
</organism>
<keyword evidence="2" id="KW-1185">Reference proteome</keyword>
<evidence type="ECO:0000313" key="1">
    <source>
        <dbReference type="EMBL" id="MDJ1502665.1"/>
    </source>
</evidence>
<dbReference type="InterPro" id="IPR029024">
    <property type="entry name" value="TerB-like"/>
</dbReference>
<dbReference type="SUPFAM" id="SSF158682">
    <property type="entry name" value="TerB-like"/>
    <property type="match status" value="1"/>
</dbReference>
<dbReference type="EMBL" id="JASJOU010000006">
    <property type="protein sequence ID" value="MDJ1502665.1"/>
    <property type="molecule type" value="Genomic_DNA"/>
</dbReference>
<name>A0AAE3UEW6_9BACT</name>
<dbReference type="AlphaFoldDB" id="A0AAE3UEW6"/>
<proteinExistence type="predicted"/>
<dbReference type="Proteomes" id="UP001232063">
    <property type="component" value="Unassembled WGS sequence"/>
</dbReference>
<reference evidence="1" key="1">
    <citation type="submission" date="2023-05" db="EMBL/GenBank/DDBJ databases">
        <authorList>
            <person name="Zhang X."/>
        </authorList>
    </citation>
    <scope>NUCLEOTIDE SEQUENCE</scope>
    <source>
        <strain evidence="1">BD1B2-1</strain>
    </source>
</reference>
<gene>
    <name evidence="1" type="ORF">QNI22_18500</name>
</gene>
<protein>
    <submittedName>
        <fullName evidence="1">Uncharacterized protein</fullName>
    </submittedName>
</protein>
<dbReference type="Gene3D" id="1.10.3680.10">
    <property type="entry name" value="TerB-like"/>
    <property type="match status" value="1"/>
</dbReference>
<dbReference type="RefSeq" id="WP_314512866.1">
    <property type="nucleotide sequence ID" value="NZ_JASJOU010000006.1"/>
</dbReference>
<accession>A0AAE3UEW6</accession>
<comment type="caution">
    <text evidence="1">The sequence shown here is derived from an EMBL/GenBank/DDBJ whole genome shotgun (WGS) entry which is preliminary data.</text>
</comment>
<evidence type="ECO:0000313" key="2">
    <source>
        <dbReference type="Proteomes" id="UP001232063"/>
    </source>
</evidence>
<sequence>MNTLSLTELHEEYQEVRKIKLSDEQFSAFITYYPALLVAKTDGEVDEKEWSLLQGLANHIVTETLPSNADKEEVKDYKDLFFNEFKYLIDNLDIWDRKFMKTLQKLLNQRPELVETVSATLYALADVSKGVCEKENTMIEYLRSELKIKDLGKNICVVPQTSQSRATRNPSWLAFLSYFSLGL</sequence>